<feature type="transmembrane region" description="Helical" evidence="7">
    <location>
        <begin position="143"/>
        <end position="166"/>
    </location>
</feature>
<feature type="transmembrane region" description="Helical" evidence="7">
    <location>
        <begin position="283"/>
        <end position="300"/>
    </location>
</feature>
<keyword evidence="6 7" id="KW-0472">Membrane</keyword>
<comment type="subcellular location">
    <subcellularLocation>
        <location evidence="1">Cell membrane</location>
        <topology evidence="1">Multi-pass membrane protein</topology>
    </subcellularLocation>
</comment>
<dbReference type="RefSeq" id="WP_025803730.1">
    <property type="nucleotide sequence ID" value="NZ_CP053842.1"/>
</dbReference>
<evidence type="ECO:0000313" key="9">
    <source>
        <dbReference type="Proteomes" id="UP000594749"/>
    </source>
</evidence>
<organism evidence="8 9">
    <name type="scientific">Campylobacter corcagiensis</name>
    <dbReference type="NCBI Taxonomy" id="1448857"/>
    <lineage>
        <taxon>Bacteria</taxon>
        <taxon>Pseudomonadati</taxon>
        <taxon>Campylobacterota</taxon>
        <taxon>Epsilonproteobacteria</taxon>
        <taxon>Campylobacterales</taxon>
        <taxon>Campylobacteraceae</taxon>
        <taxon>Campylobacter</taxon>
    </lineage>
</organism>
<feature type="transmembrane region" description="Helical" evidence="7">
    <location>
        <begin position="102"/>
        <end position="123"/>
    </location>
</feature>
<dbReference type="OrthoDB" id="9775268at2"/>
<keyword evidence="9" id="KW-1185">Reference proteome</keyword>
<evidence type="ECO:0000256" key="7">
    <source>
        <dbReference type="SAM" id="Phobius"/>
    </source>
</evidence>
<evidence type="ECO:0000256" key="5">
    <source>
        <dbReference type="ARBA" id="ARBA00022989"/>
    </source>
</evidence>
<gene>
    <name evidence="8" type="ORF">IMC76_06720</name>
</gene>
<evidence type="ECO:0000313" key="8">
    <source>
        <dbReference type="EMBL" id="QOQ86902.1"/>
    </source>
</evidence>
<dbReference type="EMBL" id="CP063078">
    <property type="protein sequence ID" value="QOQ86902.1"/>
    <property type="molecule type" value="Genomic_DNA"/>
</dbReference>
<dbReference type="Gene3D" id="1.20.1250.20">
    <property type="entry name" value="MFS general substrate transporter like domains"/>
    <property type="match status" value="1"/>
</dbReference>
<keyword evidence="2" id="KW-0813">Transport</keyword>
<evidence type="ECO:0000256" key="2">
    <source>
        <dbReference type="ARBA" id="ARBA00022448"/>
    </source>
</evidence>
<feature type="transmembrane region" description="Helical" evidence="7">
    <location>
        <begin position="254"/>
        <end position="274"/>
    </location>
</feature>
<dbReference type="Pfam" id="PF07690">
    <property type="entry name" value="MFS_1"/>
    <property type="match status" value="1"/>
</dbReference>
<reference evidence="8 9" key="1">
    <citation type="submission" date="2020-10" db="EMBL/GenBank/DDBJ databases">
        <title>Campylobacter and Helicobacter PacBio genomes.</title>
        <authorList>
            <person name="Lane C."/>
        </authorList>
    </citation>
    <scope>NUCLEOTIDE SEQUENCE [LARGE SCALE GENOMIC DNA]</scope>
    <source>
        <strain evidence="8 9">2016D-0077</strain>
    </source>
</reference>
<dbReference type="PANTHER" id="PTHR43266">
    <property type="entry name" value="MACROLIDE-EFFLUX PROTEIN"/>
    <property type="match status" value="1"/>
</dbReference>
<feature type="transmembrane region" description="Helical" evidence="7">
    <location>
        <begin position="46"/>
        <end position="70"/>
    </location>
</feature>
<dbReference type="SUPFAM" id="SSF103473">
    <property type="entry name" value="MFS general substrate transporter"/>
    <property type="match status" value="1"/>
</dbReference>
<dbReference type="CDD" id="cd06173">
    <property type="entry name" value="MFS_MefA_like"/>
    <property type="match status" value="1"/>
</dbReference>
<dbReference type="Proteomes" id="UP000594749">
    <property type="component" value="Chromosome"/>
</dbReference>
<evidence type="ECO:0000256" key="4">
    <source>
        <dbReference type="ARBA" id="ARBA00022692"/>
    </source>
</evidence>
<feature type="transmembrane region" description="Helical" evidence="7">
    <location>
        <begin position="77"/>
        <end position="96"/>
    </location>
</feature>
<dbReference type="InterPro" id="IPR011701">
    <property type="entry name" value="MFS"/>
</dbReference>
<dbReference type="GO" id="GO:0005886">
    <property type="term" value="C:plasma membrane"/>
    <property type="evidence" value="ECO:0007669"/>
    <property type="project" value="UniProtKB-SubCell"/>
</dbReference>
<accession>A0A7M1LE93</accession>
<sequence length="396" mass="44737">MNQHIALLKHNKTIRILALIQLICYFGAWFSHVGIFTLLINLNAATWMIGLTAASAYIPSVILAPFAGVIIDRFRAYPLFFIFMFIEAITVILLLLVDSLEWFWFLQLMVFIRMGTAGIYFQVEMSLLPRILSKDDLKIANEIHSIIWALSYTLGMAFAGLFVAKYGVYNSFIFDFLIYIVGIALLIKLNLKENKKSTQQKAIHMIVQGFIYLKNNPFLIKLLLLHGFVAVTTYDTLIGILAKVNYKEILSASLTIGVLNTIRAFGLIVGPFVLSKFVNSKNLFYIFIAQGVGLISWGLLQGNFYLSFIGLFVTGLTTSTLWSYTYTLVQNVCDSKFYGRVIAYLDMIYLGIAAITSILVGFLYDLGLPAWLITVLMGVHFIIAALYYTKNIYHKL</sequence>
<feature type="transmembrane region" description="Helical" evidence="7">
    <location>
        <begin position="370"/>
        <end position="389"/>
    </location>
</feature>
<feature type="transmembrane region" description="Helical" evidence="7">
    <location>
        <begin position="222"/>
        <end position="242"/>
    </location>
</feature>
<feature type="transmembrane region" description="Helical" evidence="7">
    <location>
        <begin position="172"/>
        <end position="191"/>
    </location>
</feature>
<dbReference type="PANTHER" id="PTHR43266:SF2">
    <property type="entry name" value="MAJOR FACILITATOR SUPERFAMILY (MFS) PROFILE DOMAIN-CONTAINING PROTEIN"/>
    <property type="match status" value="1"/>
</dbReference>
<evidence type="ECO:0000256" key="3">
    <source>
        <dbReference type="ARBA" id="ARBA00022475"/>
    </source>
</evidence>
<keyword evidence="3" id="KW-1003">Cell membrane</keyword>
<dbReference type="InterPro" id="IPR036259">
    <property type="entry name" value="MFS_trans_sf"/>
</dbReference>
<dbReference type="AlphaFoldDB" id="A0A7M1LE93"/>
<keyword evidence="4 7" id="KW-0812">Transmembrane</keyword>
<feature type="transmembrane region" description="Helical" evidence="7">
    <location>
        <begin position="306"/>
        <end position="329"/>
    </location>
</feature>
<feature type="transmembrane region" description="Helical" evidence="7">
    <location>
        <begin position="341"/>
        <end position="364"/>
    </location>
</feature>
<proteinExistence type="predicted"/>
<protein>
    <submittedName>
        <fullName evidence="8">MFS transporter</fullName>
    </submittedName>
</protein>
<keyword evidence="5 7" id="KW-1133">Transmembrane helix</keyword>
<evidence type="ECO:0000256" key="1">
    <source>
        <dbReference type="ARBA" id="ARBA00004651"/>
    </source>
</evidence>
<name>A0A7M1LE93_9BACT</name>
<evidence type="ECO:0000256" key="6">
    <source>
        <dbReference type="ARBA" id="ARBA00023136"/>
    </source>
</evidence>
<feature type="transmembrane region" description="Helical" evidence="7">
    <location>
        <begin position="16"/>
        <end position="40"/>
    </location>
</feature>
<dbReference type="GO" id="GO:0022857">
    <property type="term" value="F:transmembrane transporter activity"/>
    <property type="evidence" value="ECO:0007669"/>
    <property type="project" value="InterPro"/>
</dbReference>